<evidence type="ECO:0000313" key="9">
    <source>
        <dbReference type="Proteomes" id="UP000322822"/>
    </source>
</evidence>
<name>A0A5P2H1J2_9BURK</name>
<dbReference type="PANTHER" id="PTHR30509">
    <property type="entry name" value="P-HYDROXYBENZOIC ACID EFFLUX PUMP SUBUNIT-RELATED"/>
    <property type="match status" value="1"/>
</dbReference>
<feature type="transmembrane region" description="Helical" evidence="7">
    <location>
        <begin position="12"/>
        <end position="32"/>
    </location>
</feature>
<keyword evidence="3" id="KW-1003">Cell membrane</keyword>
<dbReference type="RefSeq" id="WP_150371801.1">
    <property type="nucleotide sequence ID" value="NZ_CP044065.1"/>
</dbReference>
<dbReference type="OrthoDB" id="9807111at2"/>
<evidence type="ECO:0000256" key="2">
    <source>
        <dbReference type="ARBA" id="ARBA00022448"/>
    </source>
</evidence>
<keyword evidence="6 7" id="KW-0472">Membrane</keyword>
<evidence type="ECO:0000256" key="5">
    <source>
        <dbReference type="ARBA" id="ARBA00022989"/>
    </source>
</evidence>
<dbReference type="PANTHER" id="PTHR30509:SF9">
    <property type="entry name" value="MULTIDRUG RESISTANCE PROTEIN MDTO"/>
    <property type="match status" value="1"/>
</dbReference>
<dbReference type="Proteomes" id="UP000322822">
    <property type="component" value="Chromosome 1"/>
</dbReference>
<gene>
    <name evidence="8" type="ORF">FOB72_06615</name>
</gene>
<keyword evidence="4 7" id="KW-0812">Transmembrane</keyword>
<feature type="transmembrane region" description="Helical" evidence="7">
    <location>
        <begin position="143"/>
        <end position="163"/>
    </location>
</feature>
<feature type="transmembrane region" description="Helical" evidence="7">
    <location>
        <begin position="453"/>
        <end position="473"/>
    </location>
</feature>
<dbReference type="GO" id="GO:0022857">
    <property type="term" value="F:transmembrane transporter activity"/>
    <property type="evidence" value="ECO:0007669"/>
    <property type="project" value="InterPro"/>
</dbReference>
<sequence length="630" mass="67653">MAHWPNARQWLFSLKAFVAAMLALYIALYFGLPRPHWAMATVYFVANPLTGATRSKAAYRVAGTVLGAAAAVITVPQLVNMPIVLTGAIGLWIVLLVYLSLLQRSPRSYVFLLAAYTLPIVALPTVMHPADIFDVAVSRVEEIVIGIVCASLVGAIVFPARVAPALRARAQQWLDDANAWARDIAAGKPGAVASRHRLATDMLALDHMIEQLSFDTESRETVARARALRARMSSVMPILSGLESVLHAMRDDAPARLPRAALETAAAGLRARLDALMASCTMLQQGIGDRGVRGAETPVRPLAAGGRDAAADLHHDHAMLLFNAMSAGLAVFCAGMLWILSGWEEGGGPVALSSIACCFFATVHEPRPVARLFVRWGAVCAAISLFYLFVVLPCAETFETLAGMLAMPYVALGALIARPGYNVVAMLLAITTASFTNVQSVHDANFLGLFNTYLANAAALLFAPLWAILVRPFGAQVVARRLIGASWRDLARAATWHAADRGLPDERSRLGARMLDRLGQLMPRLGATRGRIASDGFAELQIGYCTVALQRAMPSLTGPLRRSVRRVLSIVARHFRAQSQTGDAAPVPPELETWIRAAIAEASLLGDRDLALRVESALVVLSLTLSTSRA</sequence>
<feature type="transmembrane region" description="Helical" evidence="7">
    <location>
        <begin position="57"/>
        <end position="75"/>
    </location>
</feature>
<protein>
    <submittedName>
        <fullName evidence="8">FUSC family protein</fullName>
    </submittedName>
</protein>
<feature type="transmembrane region" description="Helical" evidence="7">
    <location>
        <begin position="109"/>
        <end position="127"/>
    </location>
</feature>
<dbReference type="GO" id="GO:0005886">
    <property type="term" value="C:plasma membrane"/>
    <property type="evidence" value="ECO:0007669"/>
    <property type="project" value="UniProtKB-SubCell"/>
</dbReference>
<proteinExistence type="predicted"/>
<accession>A0A5P2H1J2</accession>
<organism evidence="8 9">
    <name type="scientific">Cupriavidus pauculus</name>
    <dbReference type="NCBI Taxonomy" id="82633"/>
    <lineage>
        <taxon>Bacteria</taxon>
        <taxon>Pseudomonadati</taxon>
        <taxon>Pseudomonadota</taxon>
        <taxon>Betaproteobacteria</taxon>
        <taxon>Burkholderiales</taxon>
        <taxon>Burkholderiaceae</taxon>
        <taxon>Cupriavidus</taxon>
    </lineage>
</organism>
<dbReference type="InterPro" id="IPR006726">
    <property type="entry name" value="PHBA_efflux_AaeB/fusaric-R"/>
</dbReference>
<comment type="subcellular location">
    <subcellularLocation>
        <location evidence="1">Cell membrane</location>
        <topology evidence="1">Multi-pass membrane protein</topology>
    </subcellularLocation>
</comment>
<feature type="transmembrane region" description="Helical" evidence="7">
    <location>
        <begin position="81"/>
        <end position="102"/>
    </location>
</feature>
<evidence type="ECO:0000256" key="4">
    <source>
        <dbReference type="ARBA" id="ARBA00022692"/>
    </source>
</evidence>
<dbReference type="Pfam" id="PF04632">
    <property type="entry name" value="FUSC"/>
    <property type="match status" value="1"/>
</dbReference>
<keyword evidence="2" id="KW-0813">Transport</keyword>
<evidence type="ECO:0000256" key="1">
    <source>
        <dbReference type="ARBA" id="ARBA00004651"/>
    </source>
</evidence>
<reference evidence="8 9" key="1">
    <citation type="submission" date="2019-09" db="EMBL/GenBank/DDBJ databases">
        <title>FDA dAtabase for Regulatory Grade micrObial Sequences (FDA-ARGOS): Supporting development and validation of Infectious Disease Dx tests.</title>
        <authorList>
            <person name="Sciortino C."/>
            <person name="Tallon L."/>
            <person name="Sadzewicz L."/>
            <person name="Vavikolanu K."/>
            <person name="Mehta A."/>
            <person name="Aluvathingal J."/>
            <person name="Nadendla S."/>
            <person name="Nandy P."/>
            <person name="Geyer C."/>
            <person name="Yan Y."/>
            <person name="Sichtig H."/>
        </authorList>
    </citation>
    <scope>NUCLEOTIDE SEQUENCE [LARGE SCALE GENOMIC DNA]</scope>
    <source>
        <strain evidence="8 9">FDAARGOS_664</strain>
    </source>
</reference>
<dbReference type="EMBL" id="CP044065">
    <property type="protein sequence ID" value="QET01751.1"/>
    <property type="molecule type" value="Genomic_DNA"/>
</dbReference>
<feature type="transmembrane region" description="Helical" evidence="7">
    <location>
        <begin position="346"/>
        <end position="363"/>
    </location>
</feature>
<keyword evidence="5 7" id="KW-1133">Transmembrane helix</keyword>
<evidence type="ECO:0000256" key="6">
    <source>
        <dbReference type="ARBA" id="ARBA00023136"/>
    </source>
</evidence>
<dbReference type="AlphaFoldDB" id="A0A5P2H1J2"/>
<feature type="transmembrane region" description="Helical" evidence="7">
    <location>
        <begin position="372"/>
        <end position="392"/>
    </location>
</feature>
<evidence type="ECO:0000256" key="3">
    <source>
        <dbReference type="ARBA" id="ARBA00022475"/>
    </source>
</evidence>
<evidence type="ECO:0000313" key="8">
    <source>
        <dbReference type="EMBL" id="QET01751.1"/>
    </source>
</evidence>
<feature type="transmembrane region" description="Helical" evidence="7">
    <location>
        <begin position="320"/>
        <end position="340"/>
    </location>
</feature>
<evidence type="ECO:0000256" key="7">
    <source>
        <dbReference type="SAM" id="Phobius"/>
    </source>
</evidence>